<dbReference type="InterPro" id="IPR042219">
    <property type="entry name" value="AAA_lid_11_sf"/>
</dbReference>
<dbReference type="Gene3D" id="1.20.920.30">
    <property type="match status" value="1"/>
</dbReference>
<dbReference type="Pfam" id="PF18198">
    <property type="entry name" value="AAA_lid_11"/>
    <property type="match status" value="1"/>
</dbReference>
<feature type="compositionally biased region" description="Polar residues" evidence="15">
    <location>
        <begin position="128"/>
        <end position="138"/>
    </location>
</feature>
<dbReference type="Pfam" id="PF12781">
    <property type="entry name" value="AAA_9"/>
    <property type="match status" value="1"/>
</dbReference>
<evidence type="ECO:0000256" key="3">
    <source>
        <dbReference type="ARBA" id="ARBA00022490"/>
    </source>
</evidence>
<dbReference type="Gene3D" id="1.20.920.20">
    <property type="match status" value="1"/>
</dbReference>
<keyword evidence="10" id="KW-0969">Cilium</keyword>
<feature type="region of interest" description="Disordered" evidence="15">
    <location>
        <begin position="908"/>
        <end position="946"/>
    </location>
</feature>
<dbReference type="Gene3D" id="1.10.8.720">
    <property type="entry name" value="Region D6 of dynein motor"/>
    <property type="match status" value="1"/>
</dbReference>
<dbReference type="InterPro" id="IPR003593">
    <property type="entry name" value="AAA+_ATPase"/>
</dbReference>
<keyword evidence="6" id="KW-0547">Nucleotide-binding</keyword>
<feature type="region of interest" description="Disordered" evidence="15">
    <location>
        <begin position="84"/>
        <end position="221"/>
    </location>
</feature>
<accession>A0ABM5K2L2</accession>
<dbReference type="Gene3D" id="1.10.8.1220">
    <property type="match status" value="1"/>
</dbReference>
<dbReference type="InterPro" id="IPR043160">
    <property type="entry name" value="Dynein_C_barrel"/>
</dbReference>
<evidence type="ECO:0000256" key="12">
    <source>
        <dbReference type="ARBA" id="ARBA00023212"/>
    </source>
</evidence>
<dbReference type="InterPro" id="IPR041658">
    <property type="entry name" value="AAA_lid_11"/>
</dbReference>
<keyword evidence="7" id="KW-0067">ATP-binding</keyword>
<keyword evidence="18" id="KW-1185">Reference proteome</keyword>
<dbReference type="PANTHER" id="PTHR22878">
    <property type="entry name" value="DYNEIN HEAVY CHAIN 6, AXONEMAL-LIKE-RELATED"/>
    <property type="match status" value="1"/>
</dbReference>
<dbReference type="Gene3D" id="1.20.140.100">
    <property type="entry name" value="Dynein heavy chain, N-terminal domain 2"/>
    <property type="match status" value="1"/>
</dbReference>
<keyword evidence="4" id="KW-0493">Microtubule</keyword>
<dbReference type="Pfam" id="PF12774">
    <property type="entry name" value="AAA_6"/>
    <property type="match status" value="1"/>
</dbReference>
<evidence type="ECO:0000259" key="16">
    <source>
        <dbReference type="SMART" id="SM00382"/>
    </source>
</evidence>
<dbReference type="PANTHER" id="PTHR22878:SF63">
    <property type="entry name" value="DYNEIN AXONEMAL HEAVY CHAIN 10"/>
    <property type="match status" value="1"/>
</dbReference>
<feature type="domain" description="AAA+ ATPase" evidence="16">
    <location>
        <begin position="2780"/>
        <end position="2960"/>
    </location>
</feature>
<feature type="coiled-coil region" evidence="14">
    <location>
        <begin position="3414"/>
        <end position="3455"/>
    </location>
</feature>
<reference evidence="17" key="1">
    <citation type="submission" date="2025-05" db="UniProtKB">
        <authorList>
            <consortium name="EnsemblMetazoa"/>
        </authorList>
    </citation>
    <scope>IDENTIFICATION</scope>
</reference>
<protein>
    <recommendedName>
        <fullName evidence="16">AAA+ ATPase domain-containing protein</fullName>
    </recommendedName>
</protein>
<dbReference type="Pfam" id="PF12775">
    <property type="entry name" value="AAA_7"/>
    <property type="match status" value="1"/>
</dbReference>
<dbReference type="InterPro" id="IPR024317">
    <property type="entry name" value="Dynein_heavy_chain_D4_dom"/>
</dbReference>
<dbReference type="Gene3D" id="1.20.58.1120">
    <property type="match status" value="1"/>
</dbReference>
<feature type="compositionally biased region" description="Acidic residues" evidence="15">
    <location>
        <begin position="181"/>
        <end position="195"/>
    </location>
</feature>
<keyword evidence="3" id="KW-0963">Cytoplasm</keyword>
<evidence type="ECO:0000256" key="15">
    <source>
        <dbReference type="SAM" id="MobiDB-lite"/>
    </source>
</evidence>
<dbReference type="Gene3D" id="6.10.140.1060">
    <property type="match status" value="1"/>
</dbReference>
<keyword evidence="13" id="KW-0966">Cell projection</keyword>
<evidence type="ECO:0000256" key="5">
    <source>
        <dbReference type="ARBA" id="ARBA00022737"/>
    </source>
</evidence>
<name>A0ABM5K2L2_DIAVI</name>
<dbReference type="Gene3D" id="1.20.1270.280">
    <property type="match status" value="1"/>
</dbReference>
<dbReference type="InterPro" id="IPR042222">
    <property type="entry name" value="Dynein_2_N"/>
</dbReference>
<feature type="coiled-coil region" evidence="14">
    <location>
        <begin position="3627"/>
        <end position="3703"/>
    </location>
</feature>
<dbReference type="InterPro" id="IPR013602">
    <property type="entry name" value="Dynein_heavy_linker"/>
</dbReference>
<dbReference type="InterPro" id="IPR041589">
    <property type="entry name" value="DNAH3_AAA_lid_1"/>
</dbReference>
<evidence type="ECO:0000256" key="6">
    <source>
        <dbReference type="ARBA" id="ARBA00022741"/>
    </source>
</evidence>
<dbReference type="InterPro" id="IPR035706">
    <property type="entry name" value="AAA_9"/>
</dbReference>
<dbReference type="Pfam" id="PF17857">
    <property type="entry name" value="AAA_lid_1"/>
    <property type="match status" value="1"/>
</dbReference>
<evidence type="ECO:0000313" key="17">
    <source>
        <dbReference type="EnsemblMetazoa" id="XP_050504426.1"/>
    </source>
</evidence>
<dbReference type="InterPro" id="IPR004273">
    <property type="entry name" value="Dynein_heavy_D6_P-loop"/>
</dbReference>
<keyword evidence="8" id="KW-0243">Dynein</keyword>
<dbReference type="Pfam" id="PF18199">
    <property type="entry name" value="Dynein_C"/>
    <property type="match status" value="1"/>
</dbReference>
<evidence type="ECO:0000256" key="9">
    <source>
        <dbReference type="ARBA" id="ARBA00023054"/>
    </source>
</evidence>
<evidence type="ECO:0000313" key="18">
    <source>
        <dbReference type="Proteomes" id="UP001652700"/>
    </source>
</evidence>
<dbReference type="SUPFAM" id="SSF52540">
    <property type="entry name" value="P-loop containing nucleoside triphosphate hydrolases"/>
    <property type="match status" value="4"/>
</dbReference>
<keyword evidence="11" id="KW-0505">Motor protein</keyword>
<evidence type="ECO:0000256" key="8">
    <source>
        <dbReference type="ARBA" id="ARBA00023017"/>
    </source>
</evidence>
<dbReference type="InterPro" id="IPR027417">
    <property type="entry name" value="P-loop_NTPase"/>
</dbReference>
<dbReference type="InterPro" id="IPR024743">
    <property type="entry name" value="Dynein_HC_stalk"/>
</dbReference>
<dbReference type="InterPro" id="IPR043157">
    <property type="entry name" value="Dynein_AAA1S"/>
</dbReference>
<feature type="domain" description="AAA+ ATPase" evidence="16">
    <location>
        <begin position="2427"/>
        <end position="2553"/>
    </location>
</feature>
<dbReference type="Gene3D" id="1.10.287.2620">
    <property type="match status" value="1"/>
</dbReference>
<organism evidence="17 18">
    <name type="scientific">Diabrotica virgifera virgifera</name>
    <name type="common">western corn rootworm</name>
    <dbReference type="NCBI Taxonomy" id="50390"/>
    <lineage>
        <taxon>Eukaryota</taxon>
        <taxon>Metazoa</taxon>
        <taxon>Ecdysozoa</taxon>
        <taxon>Arthropoda</taxon>
        <taxon>Hexapoda</taxon>
        <taxon>Insecta</taxon>
        <taxon>Pterygota</taxon>
        <taxon>Neoptera</taxon>
        <taxon>Endopterygota</taxon>
        <taxon>Coleoptera</taxon>
        <taxon>Polyphaga</taxon>
        <taxon>Cucujiformia</taxon>
        <taxon>Chrysomeloidea</taxon>
        <taxon>Chrysomelidae</taxon>
        <taxon>Galerucinae</taxon>
        <taxon>Diabroticina</taxon>
        <taxon>Diabroticites</taxon>
        <taxon>Diabrotica</taxon>
    </lineage>
</organism>
<dbReference type="InterPro" id="IPR041228">
    <property type="entry name" value="Dynein_C"/>
</dbReference>
<evidence type="ECO:0000256" key="10">
    <source>
        <dbReference type="ARBA" id="ARBA00023069"/>
    </source>
</evidence>
<comment type="similarity">
    <text evidence="2">Belongs to the dynein heavy chain family.</text>
</comment>
<dbReference type="Pfam" id="PF12780">
    <property type="entry name" value="AAA_8"/>
    <property type="match status" value="1"/>
</dbReference>
<evidence type="ECO:0000256" key="7">
    <source>
        <dbReference type="ARBA" id="ARBA00022840"/>
    </source>
</evidence>
<dbReference type="Gene3D" id="3.40.50.300">
    <property type="entry name" value="P-loop containing nucleotide triphosphate hydrolases"/>
    <property type="match status" value="5"/>
</dbReference>
<keyword evidence="5" id="KW-0677">Repeat</keyword>
<comment type="subcellular location">
    <subcellularLocation>
        <location evidence="1">Cytoplasm</location>
        <location evidence="1">Cytoskeleton</location>
        <location evidence="1">Cilium axoneme</location>
    </subcellularLocation>
</comment>
<evidence type="ECO:0000256" key="2">
    <source>
        <dbReference type="ARBA" id="ARBA00008887"/>
    </source>
</evidence>
<dbReference type="Gene3D" id="1.10.8.710">
    <property type="match status" value="1"/>
</dbReference>
<dbReference type="Pfam" id="PF03028">
    <property type="entry name" value="Dynein_heavy"/>
    <property type="match status" value="1"/>
</dbReference>
<dbReference type="Proteomes" id="UP001652700">
    <property type="component" value="Unplaced"/>
</dbReference>
<dbReference type="Pfam" id="PF17852">
    <property type="entry name" value="Dynein_AAA_lid"/>
    <property type="match status" value="1"/>
</dbReference>
<keyword evidence="9 14" id="KW-0175">Coiled coil</keyword>
<dbReference type="Pfam" id="PF08393">
    <property type="entry name" value="DHC_N2"/>
    <property type="match status" value="1"/>
</dbReference>
<sequence>MGTDFRREWIKNRITTFFGLPSSEYFEEMMTNKEELEDKFYSFLDDTVDTNERKAFFFLYKTSYEKLVDEEILVPQKVIKEALPELPPEPKKKGKKGKGKEKKKKKGKGKSERATPVSDDETEGGIPTSENLAGQTEIENADTKIISEDRQDTVDTSLTISGSEPPLTETEASTLQTPEITDAETTDVEDIPTDIEDGKKKKKKKKDKGKKQKKKKKDGTPQIEAEEDEYIMVPQIIQKTIVDYILHGEFMNTGEKMFESDSYRIIYFYRKTDGGIPRFKQASDADIEMPYYFLIGSSTGNFLHSVTHLCSQMFTPLIKGCFEEPALKAPGKDNGNEDRGTRVSSDFRRPSDYRRISMYVSKVQRTHDDNEFEIPDDRQDGSLSTPIKDELFREVSTIVQSFEWVAEHVEDELDLPMVDLSDIIHTDFTDEELSTMPNIIALLEDAVEGWERHILKVLETYLVKTPVGKGPLPEYEYWHDREAALSSIVEQLKKPLLVRICNILERAKSPAIDSFLQYQINLKRHYSTAKDNFKFLSTIFRFLKLLTHSNDFQKVTESIPHLMEGLQLIWVLSGYYNTDEVMVPFMERIVWCLLEKVRNSLNNEMLFRHPIDMVRKLTNDAREMLEMWQTAYLKTRQKIEDSGKGQRWEFDKKKLFAASNYMARVCRDLNEVATIIYQFKNIFGPELRSIVSDPQSIDNVAKRVDKLVVQIENTDFDIFDLNSSENWEAIMGHFYKEVRQLELEGVSFIDQSFKMIRSSEGAVDMLLKFKYIETRDVIMKKLMSKFDVILDQYIKEILTVDDNFTRYKRHPIEYKNLPSRGSAIYWARLLYYKLKRPILKFQKVPEIVNSSMKASTFNQYLKFAKELKAYEQTKFDDWVQKFSVTMVKALQMDIVKVVSANKKSTFYKSPKASGHPAGVGKSSARSSLTKVSVAKGSSGRRDSSKCSTRSVQNVLERINSQRNLTWHEIMGSYILADLGLQFEINFDDELWACFKSVELLETMKFMLPENVRMIAIKKEKTQINVNAVTLMINNYNSILYKLTNAQMHLLKEKMREIELNIQPGLMRIKWSSLGITEYANANLILINNLKTLVLQVKHVENDLLKRIKQLSKMNLFDFDQLPEELDRPFCKDFFTSMYDKRTETMSKLMNTYDSFTPILIKLETMVLNTNTGRSPVMEPYYSYWEEKLYKCLISMTIRNLDSFNVKLETKEPIFQVEAVVVTPEILLRPTATEIYNILIKNSKDFMERLRLIPRWQNKSCINCEPIKVSQTEEFLYSFYDEIIRVPDVSESISKQADSAHKVILGINKQLQKWKRYRNLWSHDKTSTCERLVQTTTSISVFDEKFMFYLDIIRNVNNFNPLINIDSIQLNLRPLMDTIVKHCLEWKTILGRLIYEDNFTKMIAMREKINQLKILVRLNIKGLEKFKNVLQAIATVSRENISAELAFYNFQETYRMLNQHEIEYPPEHEELAYLLEKEWKELLLSAIYREQTLESTKERFALLTQTHINEFLEVIEKFLIKYEAEGPGSVGEDLNLGVKLMDEYRSQFEDLETRRIDLMNAEMLFDIPLADYSNYLAAKAEFDGMEVLYKLFKSLKHAREMWGKTLWANLNPQALVDGIDGFLKTFRKLPKEMRILDVGVTLENQMKLFRNAVPLMVALKNEALRDRHWKLLMEKTGIEFDMAPDRFTLDNMFAMELHRYQEIAEEIISNAIKELNIEKGVRDIAETWTNIVFTIYKHVKGTEDRGYIIGSTDEIIQVLEDNSINLQSMAGSQFVGPFLPQVQQWEKALANIGEVIDEWLAVQRKWLYLEGIFVGGDIRVQLPEETKHFDNIDKSFRKIMLETAKKPNVLDQCNSQGRLNELLSLSDGLDRCQKSLNEYLDSKRRRFPRFYFISTEELLSILGGSDHTCVQDHMIKMFDNIKSLRFSTDSNDRIIAIAMISSEGEVLDFRNPVSIEGKVEEWMNAILKEMRMSVRFITKSAIFYYGKIRRPRTKWMFEYQGMITLAGSQVWWTAEVENVFTKIAKGNKRAMKEYLFQLNKQLEEIVITVRAELSPNDRAKFRTIAIIEVHSRDIVEGFVRDSVTDITEFEWESQLRFYWVNQLDNLWVTQCSGSFEYGYEYMGLNGRLVITPLTDRIYLTLTQALLMHMGGAPAGPAGTGKTETTKDLAKAIALLCIVTNCGEGMDFKAIGTTLAGLAQCGAWGCFDEFNRIDISVLSVISTQLQTIRSALMMKLERFTFEGVEISLDSKVGVFITMNPGYAGRTELPESVKALFRPVVCIVPDLEMICMISLFSDGFLESKVLAKKMTVLYKLAQEQLSKQFHYDWGLRALNAVLRMAGVLKRASPDIKEALVLMRALRDMNHPKFVFEDVPLFLGLIKDLFPGMDCPRVGYPDFNAAVEHVLEHDGYIILPYQIDKVVQLYETMMTRHSTMVIGPTGGGKTVVIQALAKAQTHLGLITKLRVLNPKACSVIELYGILDPTTRDWTDGLLSNIFREINKPTDKEERRYIVFDGDVDALWIENMNSVMDDNKLLTLANGERIRLQTPICALLFEMGDLQYASPATVSRAGMVYVDPKNVGYQPYWDKWVKSRTWEAEREAMLELYEKFIPELLAYILEGVLGTRQVDPLKTVIPQTGLNMITQMCCMIDSIYPQKADVNADQNAEVDMDLLQAIFVTCIYNSAGAALVDSCRKDFDDYMKSKISFLITEDNPEQPCDLRHTPTAFPTYYDYFLDINKRCWVAWEWLVPPYIHDRTKRYSEILVPTIDTVRTTYILGLMNKIRKPIVLIGETGTSKTAIIQDFLRNLDQDIFILLNINFSSRTSSMDVQMNLESSVEKRTKEIYGPPMGKKLICFIDDMNMPQVDDYGTQQPIALLKLLFEKGGFYDRGKDLNWKILKDISYFAAMGIAGGGRNEVDPRFISMFIVINLVFPTTSTLHHIYTSILNGHLSTFDEEVQIAPLLMTITLNLYNVCINQLPPTPSKFHYIFNMRDLSRITAGICLSVPNLYTKQAYIVRLWRNEFLRVICDRLINQEDQNLMTKHVLMELENAFPKKEDKAKELLKQIDDDDFVFEPIQEQQEDEEEKIDIVEYAMRDPILFGDFRNATNEAEPRFYEDLLDYEAVYSLFQELIELYNEKKEKMNIILFNDALEHLTRIYRGLRLERGHMMLVGVGGSGKRSFTSLAAFTAGCEVFEITLSRGYNETSFKEDLKKLYTQLGPDDIPSCFFFTADQIIEEGFLEFINNILMIGYVPSLFAEDEKDQIINSCRNAASKAGYGVAKDSVWQYFLHTCQDNLHVVLSMSSAGDLLSKRCRNFPGLVNNTTIDWMYPWPLQALVAVASAFLKENPLLPEQYRDNIIEHVVHVHSSVTVKYTSDYLLKMRRKNYVTPKHYLDFINTYLRLLDEKGNYINSQCERLKSGLKKIEEATVELDVLNKQLAKQKIRVAQATAECEAMLTEINANTQEATGKKNVASLKSQEIEEQAKIIASEQVEAEEALAEALPALEIARLALSDLDKSDITEIRSFATPPEPVQTICECILILRGYKEINWKAAKGMMADSNFLRTLQEMNVDAITQSQQKAVKAHMKNSKKLGEMQNISKAGYGLLKFVQAVLGYCEVFKEVKPKMERVEQLQADYQAAKNFLDKLNREIQKLEDKLNQLNERYAAAMKRRIELQEETDLMMKRLEAAQKLITGLSSEQERWKRELGELFSAKDRLIGDCLVCSAFLAYCGPFTFEYRKTMMYDDWKTDIVNRQIPLTQPYKTEDHLKTDVEVSTWISEHLPPDELSIQNGILTLRGSRFPLCIDPQQQALNWIKKREEKFNLKILSFNDSDFVKHLDIAIKYGSPILFQDVDDYIDPMAQNVILKNIKVQSGRVFVMLGDKEVDWDPNFRLYMTTKFANPALNPSVFAVAVVINYTVTLSGLEDQLLSVVVRNERPDLEEQREHLIAETSTNKSLLSELEDSLLRELSTTTGNMLDNVELVTTLENTKTRAIEVMEKLALASETSKDIDKLRDGYRAVAKRGAVLFFVLSDMAGVNAMYQYSLESYLEVFASSLRKALPHTLLTKRLENIKNMLTKNVYDYGCTGIFEKHKLLYSFQMTSKLEQSEDKVNQAEIDFFIKGTVTLERTARECPAPWISAQNWENIVRLSVDFPDSFWELPSQLEKFMEQWYTWYDHDSPEDEEFPCKYKEKLPQFHILMLLRCFRVDRVYRAVGNYITNIMGEEFIMPPVISLDSIYDQSSPLMPVLFILSPGSDPTVELMKLGDRCGFGGGKFRYLSLGQGQEETALSLLDIAISRGQWLMFQNCHLLLSFIKRLEKQLEKISKPHPDFRLWLTTDPVDTFPIGVLQRSLKVVTEPPNGLKLNLRNTFTKIRSKILDQCSHPSYKSLVYVLAFFHAVVQERRKYDKIGWNICYDFNESDFNVCVTILNTYLTKVVKAKDTKIPWNSLKYLIGEVMYGGRVIDDFDRRIVKTYMDEYMGDFLFDTFQPFHFYHDHTVDYTVPPDGTKEEYIAFIDELPLTNSPEVFGLHANAEIGYYTKATKEMWNILIELQPQTSTTGVGISREEFIDNVAQDIIKKIPEEYEIWKVRRYFQRMMSPTVVVLLQELERFNKLIATMLKTLVQLHKALCGEIGMDSVLDNVAYSLFNGQLPTSWRRLAPATCKNLSGWLEHFEQRQQQYFNWSTTGEPTVLWISGLHIPETYLAALVQISCRLHNWPLDRSTLYTSVTEHVDPADVVLRPQQGNCLVHGLYLEGASWDVENNYLKQSAPKVLIEKLPVLAVVPIEAYRLKLQNTFRTPVYTTSQRRNAMGVGLVFEADLRTTDHISHWVLQGVCLTLNTD</sequence>
<dbReference type="EnsemblMetazoa" id="XM_050648469.1">
    <property type="protein sequence ID" value="XP_050504426.1"/>
    <property type="gene ID" value="LOC114336768"/>
</dbReference>
<dbReference type="Gene3D" id="1.10.472.130">
    <property type="match status" value="1"/>
</dbReference>
<evidence type="ECO:0000256" key="4">
    <source>
        <dbReference type="ARBA" id="ARBA00022701"/>
    </source>
</evidence>
<dbReference type="GeneID" id="114336768"/>
<dbReference type="Gene3D" id="3.10.490.20">
    <property type="match status" value="1"/>
</dbReference>
<feature type="compositionally biased region" description="Basic residues" evidence="15">
    <location>
        <begin position="92"/>
        <end position="108"/>
    </location>
</feature>
<dbReference type="InterPro" id="IPR013594">
    <property type="entry name" value="Dynein_heavy_tail"/>
</dbReference>
<dbReference type="SMART" id="SM00382">
    <property type="entry name" value="AAA"/>
    <property type="match status" value="3"/>
</dbReference>
<dbReference type="Pfam" id="PF08385">
    <property type="entry name" value="DHC_N1"/>
    <property type="match status" value="1"/>
</dbReference>
<evidence type="ECO:0000256" key="11">
    <source>
        <dbReference type="ARBA" id="ARBA00023175"/>
    </source>
</evidence>
<dbReference type="InterPro" id="IPR041466">
    <property type="entry name" value="Dynein_AAA5_ext"/>
</dbReference>
<feature type="compositionally biased region" description="Basic residues" evidence="15">
    <location>
        <begin position="200"/>
        <end position="217"/>
    </location>
</feature>
<dbReference type="InterPro" id="IPR026983">
    <property type="entry name" value="DHC"/>
</dbReference>
<evidence type="ECO:0000256" key="14">
    <source>
        <dbReference type="SAM" id="Coils"/>
    </source>
</evidence>
<feature type="domain" description="AAA+ ATPase" evidence="16">
    <location>
        <begin position="2149"/>
        <end position="2284"/>
    </location>
</feature>
<dbReference type="InterPro" id="IPR035699">
    <property type="entry name" value="AAA_6"/>
</dbReference>
<evidence type="ECO:0000256" key="1">
    <source>
        <dbReference type="ARBA" id="ARBA00004430"/>
    </source>
</evidence>
<dbReference type="Gene3D" id="3.20.180.20">
    <property type="entry name" value="Dynein heavy chain, N-terminal domain 2"/>
    <property type="match status" value="1"/>
</dbReference>
<proteinExistence type="inferred from homology"/>
<feature type="compositionally biased region" description="Polar residues" evidence="15">
    <location>
        <begin position="170"/>
        <end position="179"/>
    </location>
</feature>
<evidence type="ECO:0000256" key="13">
    <source>
        <dbReference type="ARBA" id="ARBA00023273"/>
    </source>
</evidence>
<feature type="compositionally biased region" description="Basic and acidic residues" evidence="15">
    <location>
        <begin position="141"/>
        <end position="153"/>
    </location>
</feature>
<dbReference type="RefSeq" id="XP_050504426.1">
    <property type="nucleotide sequence ID" value="XM_050648469.1"/>
</dbReference>
<dbReference type="InterPro" id="IPR042228">
    <property type="entry name" value="Dynein_linker_3"/>
</dbReference>
<dbReference type="Pfam" id="PF12777">
    <property type="entry name" value="MT"/>
    <property type="match status" value="1"/>
</dbReference>
<keyword evidence="12" id="KW-0206">Cytoskeleton</keyword>